<keyword evidence="1" id="KW-0677">Repeat</keyword>
<feature type="compositionally biased region" description="Low complexity" evidence="4">
    <location>
        <begin position="380"/>
        <end position="396"/>
    </location>
</feature>
<dbReference type="Gene3D" id="1.25.40.20">
    <property type="entry name" value="Ankyrin repeat-containing domain"/>
    <property type="match status" value="1"/>
</dbReference>
<accession>A0ABP0BJS0</accession>
<dbReference type="PANTHER" id="PTHR24173:SF74">
    <property type="entry name" value="ANKYRIN REPEAT DOMAIN-CONTAINING PROTEIN 16"/>
    <property type="match status" value="1"/>
</dbReference>
<evidence type="ECO:0000313" key="6">
    <source>
        <dbReference type="Proteomes" id="UP001642482"/>
    </source>
</evidence>
<feature type="repeat" description="ANK" evidence="3">
    <location>
        <begin position="254"/>
        <end position="286"/>
    </location>
</feature>
<organism evidence="5 6">
    <name type="scientific">Sporothrix eucalyptigena</name>
    <dbReference type="NCBI Taxonomy" id="1812306"/>
    <lineage>
        <taxon>Eukaryota</taxon>
        <taxon>Fungi</taxon>
        <taxon>Dikarya</taxon>
        <taxon>Ascomycota</taxon>
        <taxon>Pezizomycotina</taxon>
        <taxon>Sordariomycetes</taxon>
        <taxon>Sordariomycetidae</taxon>
        <taxon>Ophiostomatales</taxon>
        <taxon>Ophiostomataceae</taxon>
        <taxon>Sporothrix</taxon>
    </lineage>
</organism>
<feature type="repeat" description="ANK" evidence="3">
    <location>
        <begin position="287"/>
        <end position="313"/>
    </location>
</feature>
<proteinExistence type="predicted"/>
<dbReference type="PROSITE" id="PS50297">
    <property type="entry name" value="ANK_REP_REGION"/>
    <property type="match status" value="2"/>
</dbReference>
<comment type="caution">
    <text evidence="5">The sequence shown here is derived from an EMBL/GenBank/DDBJ whole genome shotgun (WGS) entry which is preliminary data.</text>
</comment>
<dbReference type="Proteomes" id="UP001642482">
    <property type="component" value="Unassembled WGS sequence"/>
</dbReference>
<dbReference type="InterPro" id="IPR036770">
    <property type="entry name" value="Ankyrin_rpt-contain_sf"/>
</dbReference>
<feature type="region of interest" description="Disordered" evidence="4">
    <location>
        <begin position="376"/>
        <end position="406"/>
    </location>
</feature>
<evidence type="ECO:0000256" key="2">
    <source>
        <dbReference type="ARBA" id="ARBA00023043"/>
    </source>
</evidence>
<dbReference type="SMART" id="SM00248">
    <property type="entry name" value="ANK"/>
    <property type="match status" value="3"/>
</dbReference>
<evidence type="ECO:0008006" key="7">
    <source>
        <dbReference type="Google" id="ProtNLM"/>
    </source>
</evidence>
<gene>
    <name evidence="5" type="ORF">SEUCBS140593_004021</name>
</gene>
<name>A0ABP0BJS0_9PEZI</name>
<evidence type="ECO:0000256" key="4">
    <source>
        <dbReference type="SAM" id="MobiDB-lite"/>
    </source>
</evidence>
<feature type="region of interest" description="Disordered" evidence="4">
    <location>
        <begin position="1"/>
        <end position="123"/>
    </location>
</feature>
<sequence>MDNLPPPYSPPADEASTPQVVMNSEPTLPPSYDAATAGEAHNTLTTQLTASDDGHHDEHVHAPRSFRHPLSLLSSTSSGDSHPQPAAAASSTSPSSSSSFVSRLSALKHRRHSKSTVTEAPAAPMPAKVDDLLANIFHTHPWRRTWGPWPKSLDEALRKTALHGESGLVRALLDAGAPIRFTDRYAAIKIHDGSVLHAALRGGAPELADTIVSVFWGRVYSSQLKGDTSPEATYTATLVADTRTQSLVDARDGQGCSPLHVAAEAGATEAAQHLIRRGAEVDAVDDFGRTALHMAARFGRRETTVMLVGAGADATHLMPPLTDDGLAPLWADALERGIAGRERLAELGDHNFVTQLVASVVAEERGQKGDIKVPVRKMSGQKSSLSEASSSFDAPSYVHGSGRPKPTMVVTDPFTLPPDASSLKPRAPPAVLTPQRIHQDPWRRHKQPGHSVTSTPAYARWRDGLETLQTEHRAQKARNDREAVPEGMSL</sequence>
<feature type="compositionally biased region" description="Low complexity" evidence="4">
    <location>
        <begin position="70"/>
        <end position="105"/>
    </location>
</feature>
<feature type="compositionally biased region" description="Pro residues" evidence="4">
    <location>
        <begin position="1"/>
        <end position="10"/>
    </location>
</feature>
<keyword evidence="6" id="KW-1185">Reference proteome</keyword>
<protein>
    <recommendedName>
        <fullName evidence="7">Ankyrin repeat protein</fullName>
    </recommendedName>
</protein>
<keyword evidence="2 3" id="KW-0040">ANK repeat</keyword>
<dbReference type="PROSITE" id="PS50088">
    <property type="entry name" value="ANK_REPEAT"/>
    <property type="match status" value="2"/>
</dbReference>
<dbReference type="EMBL" id="CAWUHD010000033">
    <property type="protein sequence ID" value="CAK7219818.1"/>
    <property type="molecule type" value="Genomic_DNA"/>
</dbReference>
<feature type="compositionally biased region" description="Polar residues" evidence="4">
    <location>
        <begin position="16"/>
        <end position="26"/>
    </location>
</feature>
<feature type="compositionally biased region" description="Basic and acidic residues" evidence="4">
    <location>
        <begin position="52"/>
        <end position="61"/>
    </location>
</feature>
<dbReference type="InterPro" id="IPR002110">
    <property type="entry name" value="Ankyrin_rpt"/>
</dbReference>
<reference evidence="5 6" key="1">
    <citation type="submission" date="2024-01" db="EMBL/GenBank/DDBJ databases">
        <authorList>
            <person name="Allen C."/>
            <person name="Tagirdzhanova G."/>
        </authorList>
    </citation>
    <scope>NUCLEOTIDE SEQUENCE [LARGE SCALE GENOMIC DNA]</scope>
</reference>
<dbReference type="Pfam" id="PF12796">
    <property type="entry name" value="Ank_2"/>
    <property type="match status" value="1"/>
</dbReference>
<evidence type="ECO:0000313" key="5">
    <source>
        <dbReference type="EMBL" id="CAK7219818.1"/>
    </source>
</evidence>
<dbReference type="SUPFAM" id="SSF48403">
    <property type="entry name" value="Ankyrin repeat"/>
    <property type="match status" value="1"/>
</dbReference>
<dbReference type="PANTHER" id="PTHR24173">
    <property type="entry name" value="ANKYRIN REPEAT CONTAINING"/>
    <property type="match status" value="1"/>
</dbReference>
<evidence type="ECO:0000256" key="3">
    <source>
        <dbReference type="PROSITE-ProRule" id="PRU00023"/>
    </source>
</evidence>
<evidence type="ECO:0000256" key="1">
    <source>
        <dbReference type="ARBA" id="ARBA00022737"/>
    </source>
</evidence>